<dbReference type="GO" id="GO:0006369">
    <property type="term" value="P:termination of RNA polymerase II transcription"/>
    <property type="evidence" value="ECO:0007669"/>
    <property type="project" value="InterPro"/>
</dbReference>
<feature type="compositionally biased region" description="Polar residues" evidence="1">
    <location>
        <begin position="204"/>
        <end position="213"/>
    </location>
</feature>
<dbReference type="SMART" id="SM00582">
    <property type="entry name" value="RPR"/>
    <property type="match status" value="1"/>
</dbReference>
<feature type="compositionally biased region" description="Polar residues" evidence="1">
    <location>
        <begin position="926"/>
        <end position="949"/>
    </location>
</feature>
<accession>A0A7M7JHR0</accession>
<dbReference type="PROSITE" id="PS51391">
    <property type="entry name" value="CID"/>
    <property type="match status" value="1"/>
</dbReference>
<feature type="compositionally biased region" description="Low complexity" evidence="1">
    <location>
        <begin position="481"/>
        <end position="505"/>
    </location>
</feature>
<name>A0A7M7JHR0_VARDE</name>
<dbReference type="GO" id="GO:0003729">
    <property type="term" value="F:mRNA binding"/>
    <property type="evidence" value="ECO:0007669"/>
    <property type="project" value="InterPro"/>
</dbReference>
<feature type="compositionally biased region" description="Basic and acidic residues" evidence="1">
    <location>
        <begin position="1404"/>
        <end position="1414"/>
    </location>
</feature>
<feature type="compositionally biased region" description="Basic residues" evidence="1">
    <location>
        <begin position="370"/>
        <end position="382"/>
    </location>
</feature>
<dbReference type="OMA" id="SWFEIQE"/>
<feature type="compositionally biased region" description="Polar residues" evidence="1">
    <location>
        <begin position="329"/>
        <end position="349"/>
    </location>
</feature>
<dbReference type="GeneID" id="111245872"/>
<feature type="region of interest" description="Disordered" evidence="1">
    <location>
        <begin position="1393"/>
        <end position="1454"/>
    </location>
</feature>
<feature type="compositionally biased region" description="Low complexity" evidence="1">
    <location>
        <begin position="513"/>
        <end position="524"/>
    </location>
</feature>
<evidence type="ECO:0000259" key="2">
    <source>
        <dbReference type="PROSITE" id="PS50179"/>
    </source>
</evidence>
<feature type="region of interest" description="Disordered" evidence="1">
    <location>
        <begin position="191"/>
        <end position="283"/>
    </location>
</feature>
<dbReference type="CDD" id="cd16982">
    <property type="entry name" value="CID_Pcf11"/>
    <property type="match status" value="1"/>
</dbReference>
<dbReference type="OrthoDB" id="343582at2759"/>
<feature type="compositionally biased region" description="Polar residues" evidence="1">
    <location>
        <begin position="430"/>
        <end position="439"/>
    </location>
</feature>
<reference evidence="4" key="1">
    <citation type="submission" date="2021-01" db="UniProtKB">
        <authorList>
            <consortium name="EnsemblMetazoa"/>
        </authorList>
    </citation>
    <scope>IDENTIFICATION</scope>
</reference>
<dbReference type="Pfam" id="PF04818">
    <property type="entry name" value="CID"/>
    <property type="match status" value="1"/>
</dbReference>
<dbReference type="GO" id="GO:0043130">
    <property type="term" value="F:ubiquitin binding"/>
    <property type="evidence" value="ECO:0007669"/>
    <property type="project" value="InterPro"/>
</dbReference>
<dbReference type="GO" id="GO:0031124">
    <property type="term" value="P:mRNA 3'-end processing"/>
    <property type="evidence" value="ECO:0007669"/>
    <property type="project" value="InterPro"/>
</dbReference>
<organism evidence="4 5">
    <name type="scientific">Varroa destructor</name>
    <name type="common">Honeybee mite</name>
    <dbReference type="NCBI Taxonomy" id="109461"/>
    <lineage>
        <taxon>Eukaryota</taxon>
        <taxon>Metazoa</taxon>
        <taxon>Ecdysozoa</taxon>
        <taxon>Arthropoda</taxon>
        <taxon>Chelicerata</taxon>
        <taxon>Arachnida</taxon>
        <taxon>Acari</taxon>
        <taxon>Parasitiformes</taxon>
        <taxon>Mesostigmata</taxon>
        <taxon>Gamasina</taxon>
        <taxon>Dermanyssoidea</taxon>
        <taxon>Varroidae</taxon>
        <taxon>Varroa</taxon>
    </lineage>
</organism>
<dbReference type="GO" id="GO:0035091">
    <property type="term" value="F:phosphatidylinositol binding"/>
    <property type="evidence" value="ECO:0007669"/>
    <property type="project" value="InterPro"/>
</dbReference>
<keyword evidence="5" id="KW-1185">Reference proteome</keyword>
<dbReference type="KEGG" id="vde:111245872"/>
<dbReference type="InterPro" id="IPR002014">
    <property type="entry name" value="VHS_dom"/>
</dbReference>
<proteinExistence type="predicted"/>
<sequence length="1454" mass="158409">MEESAAEFASSLRDLTTNSKPLISMLTMLADESREHAGKIVEAIEHYLRTSEPSIKLPSLYLIDSIVKNIGNPYVQLFTENIVRNFVLVFQEGDERVRTALFKLRQTWKDIFPERKLYALDLNTQAVDPNWPVCAAAPIHVNPKFFKKPPSELEIARGTESELKSLDERQKQLDRIQEELRRKRDEIAHKSAAALKQAQQQSQTVQPKSPLSGQPTSPQVQQPPQIQVHAAQQNRGSKTITRGHPRTKQKDSLIGRPVHIEKANENVDFKDSESKKPKRFRDRDKIRKEAEKAHNASVVVNNNISTKDISPLAAMIGDPRRKQDEPHKVSSSKFRIPKKTSSSLTTARSGTEVLDEAKTWPPDSGGGRAIARKTSHHSKRRSSPPAPPRNPPATGARLTLADKEAATILTGDVDLRLFEPRAKRRKEETTSSVLSSAFPSSKEDTDLRIRPKGAISYPGQTPSPIVKGASPRENPATVHIASPTGTTAETATTTTTASVITSTASEIQKAQTNTSHSRTSSGHGSNRDPRSKKRMSPPVTTSPIETTGNVSNAGIVKDAPSLNVENVHATPLDQSTAGNALSAEQLVREAERLLRGPSATAGGTRIALSGDVHAGFAPASHKRKPDRVNLRLLNSLQWSAPAPEFGQILLDRQMRDIRFVDGVAVAVMEEAPPNLVKARLVCFRGNPRPVVINEHQFVMANFDGDDHEFTVNGNTHRVRFGAPLRELYIDGVPYSCQFDGRPIKVQSGDDVFVVALPPPCPTVCDKRPAGPELLAKLGLRPMHTLGSVPGHLGSAGPLGVSQGSPGVNGAADSGPTNSVRGVAGGWVRYQEEQPLPQVPPPPSVRPIPSLFPPPMPPNIGCPLQGPPNRFPGGPPCPPSVPPGPMTTFHSHPAFGRPQMMPPPPTAGPLDRLSGGSLPPPAPASFAQPQRMSPMNTQQITTPGSSSGQLDVSDLLSKLVEQGLISNTSSSANDASANGNNKKERDKNIDGGDTTKDQPSGKEEIPQLNFKQPALLKQRIGGVISALHEGVQCSACGQRFQQGDKSTSDKYAQHLDWHFRLKRRGREGLRKASSRKWFFCISDWIDFEEIEDLDERARNFFEEQLEVQHESNSQDGLALQSSVHELPSVEAAKLPKDVVYSCEHCHESFEKYFCEDSEDWRLRNALLVDDKLFHPICHEDYLKPVPKPVLVPAAVSEDNNAQPQSPGAEKSADLVETCVEASVPDPKRAAILDEGSQPLPGLDFDPSVEAADDPQAIKKAEESALPDEEYQPVDVKIEEQSIEEKLCKEMEGDEANDMNRVEEQSVVVVEELGEFGVNSSASVSLVVDDKAELSLKAGEAATEGNSISSQTLNDESADLKEIEPPKEELKVIVKGSGGFVLKVKQDSVVTVINADHAQSSSGDTKALDEPSLHETLDDDEHDTAGDWRPPSPDPRFKNLPPLQKGSEMSGLCSIM</sequence>
<feature type="domain" description="VHS" evidence="2">
    <location>
        <begin position="9"/>
        <end position="112"/>
    </location>
</feature>
<feature type="region of interest" description="Disordered" evidence="1">
    <location>
        <begin position="966"/>
        <end position="1008"/>
    </location>
</feature>
<feature type="compositionally biased region" description="Low complexity" evidence="1">
    <location>
        <begin position="191"/>
        <end position="203"/>
    </location>
</feature>
<dbReference type="Gene3D" id="1.25.40.90">
    <property type="match status" value="1"/>
</dbReference>
<dbReference type="SUPFAM" id="SSF48464">
    <property type="entry name" value="ENTH/VHS domain"/>
    <property type="match status" value="1"/>
</dbReference>
<dbReference type="InterPro" id="IPR047415">
    <property type="entry name" value="Pcf11_CID"/>
</dbReference>
<evidence type="ECO:0000259" key="3">
    <source>
        <dbReference type="PROSITE" id="PS51391"/>
    </source>
</evidence>
<dbReference type="PROSITE" id="PS50179">
    <property type="entry name" value="VHS"/>
    <property type="match status" value="1"/>
</dbReference>
<evidence type="ECO:0000256" key="1">
    <source>
        <dbReference type="SAM" id="MobiDB-lite"/>
    </source>
</evidence>
<dbReference type="EnsemblMetazoa" id="XM_022794786">
    <property type="protein sequence ID" value="XP_022650521"/>
    <property type="gene ID" value="LOC111245872"/>
</dbReference>
<feature type="compositionally biased region" description="Polar residues" evidence="1">
    <location>
        <begin position="538"/>
        <end position="552"/>
    </location>
</feature>
<dbReference type="PANTHER" id="PTHR15921:SF3">
    <property type="entry name" value="PRE-MRNA CLEAVAGE COMPLEX 2 PROTEIN PCF11"/>
    <property type="match status" value="1"/>
</dbReference>
<feature type="region of interest" description="Disordered" evidence="1">
    <location>
        <begin position="316"/>
        <end position="395"/>
    </location>
</feature>
<feature type="compositionally biased region" description="Basic and acidic residues" evidence="1">
    <location>
        <begin position="318"/>
        <end position="328"/>
    </location>
</feature>
<dbReference type="RefSeq" id="XP_022650521.1">
    <property type="nucleotide sequence ID" value="XM_022794786.1"/>
</dbReference>
<feature type="region of interest" description="Disordered" evidence="1">
    <location>
        <begin position="424"/>
        <end position="554"/>
    </location>
</feature>
<feature type="region of interest" description="Disordered" evidence="1">
    <location>
        <begin position="1341"/>
        <end position="1362"/>
    </location>
</feature>
<evidence type="ECO:0008006" key="6">
    <source>
        <dbReference type="Google" id="ProtNLM"/>
    </source>
</evidence>
<feature type="domain" description="CID" evidence="3">
    <location>
        <begin position="1"/>
        <end position="128"/>
    </location>
</feature>
<dbReference type="GO" id="GO:0005737">
    <property type="term" value="C:cytoplasm"/>
    <property type="evidence" value="ECO:0007669"/>
    <property type="project" value="TreeGrafter"/>
</dbReference>
<dbReference type="InterPro" id="IPR045154">
    <property type="entry name" value="PCF11-like"/>
</dbReference>
<evidence type="ECO:0000313" key="4">
    <source>
        <dbReference type="EnsemblMetazoa" id="XP_022650521"/>
    </source>
</evidence>
<dbReference type="InParanoid" id="A0A7M7JHR0"/>
<dbReference type="InterPro" id="IPR006569">
    <property type="entry name" value="CID_dom"/>
</dbReference>
<dbReference type="GO" id="GO:0005849">
    <property type="term" value="C:mRNA cleavage factor complex"/>
    <property type="evidence" value="ECO:0007669"/>
    <property type="project" value="TreeGrafter"/>
</dbReference>
<feature type="compositionally biased region" description="Low complexity" evidence="1">
    <location>
        <begin position="966"/>
        <end position="979"/>
    </location>
</feature>
<dbReference type="GO" id="GO:0000993">
    <property type="term" value="F:RNA polymerase II complex binding"/>
    <property type="evidence" value="ECO:0007669"/>
    <property type="project" value="InterPro"/>
</dbReference>
<dbReference type="InterPro" id="IPR008942">
    <property type="entry name" value="ENTH_VHS"/>
</dbReference>
<feature type="compositionally biased region" description="Low complexity" evidence="1">
    <location>
        <begin position="214"/>
        <end position="233"/>
    </location>
</feature>
<dbReference type="FunCoup" id="A0A7M7JHR0">
    <property type="interactions" value="1472"/>
</dbReference>
<feature type="compositionally biased region" description="Basic and acidic residues" evidence="1">
    <location>
        <begin position="248"/>
        <end position="283"/>
    </location>
</feature>
<feature type="compositionally biased region" description="Polar residues" evidence="1">
    <location>
        <begin position="1342"/>
        <end position="1353"/>
    </location>
</feature>
<protein>
    <recommendedName>
        <fullName evidence="6">Pre-mRNA cleavage complex 2 protein Pcf11</fullName>
    </recommendedName>
</protein>
<evidence type="ECO:0000313" key="5">
    <source>
        <dbReference type="Proteomes" id="UP000594260"/>
    </source>
</evidence>
<dbReference type="PANTHER" id="PTHR15921">
    <property type="entry name" value="PRE-MRNA CLEAVAGE COMPLEX II"/>
    <property type="match status" value="1"/>
</dbReference>
<dbReference type="Proteomes" id="UP000594260">
    <property type="component" value="Unplaced"/>
</dbReference>
<feature type="region of interest" description="Disordered" evidence="1">
    <location>
        <begin position="864"/>
        <end position="949"/>
    </location>
</feature>
<feature type="compositionally biased region" description="Pro residues" evidence="1">
    <location>
        <begin position="864"/>
        <end position="884"/>
    </location>
</feature>
<feature type="compositionally biased region" description="Basic and acidic residues" evidence="1">
    <location>
        <begin position="980"/>
        <end position="1004"/>
    </location>
</feature>